<comment type="caution">
    <text evidence="2">The sequence shown here is derived from an EMBL/GenBank/DDBJ whole genome shotgun (WGS) entry which is preliminary data.</text>
</comment>
<protein>
    <submittedName>
        <fullName evidence="2">Uncharacterized protein</fullName>
    </submittedName>
</protein>
<gene>
    <name evidence="2" type="ORF">GCM10022287_15550</name>
</gene>
<sequence>MRIGHLAYRRRKRATLYEAATCSPPNAGTRKADRGAPQERRRANQTRQAGPSRPFSSPKRSGVTDT</sequence>
<dbReference type="Proteomes" id="UP001501079">
    <property type="component" value="Unassembled WGS sequence"/>
</dbReference>
<name>A0ABP7ZY68_9MICO</name>
<evidence type="ECO:0000313" key="2">
    <source>
        <dbReference type="EMBL" id="GAA4173346.1"/>
    </source>
</evidence>
<reference evidence="3" key="1">
    <citation type="journal article" date="2019" name="Int. J. Syst. Evol. Microbiol.">
        <title>The Global Catalogue of Microorganisms (GCM) 10K type strain sequencing project: providing services to taxonomists for standard genome sequencing and annotation.</title>
        <authorList>
            <consortium name="The Broad Institute Genomics Platform"/>
            <consortium name="The Broad Institute Genome Sequencing Center for Infectious Disease"/>
            <person name="Wu L."/>
            <person name="Ma J."/>
        </authorList>
    </citation>
    <scope>NUCLEOTIDE SEQUENCE [LARGE SCALE GENOMIC DNA]</scope>
    <source>
        <strain evidence="3">JCM 17591</strain>
    </source>
</reference>
<dbReference type="EMBL" id="BAABBW010000002">
    <property type="protein sequence ID" value="GAA4173346.1"/>
    <property type="molecule type" value="Genomic_DNA"/>
</dbReference>
<accession>A0ABP7ZY68</accession>
<keyword evidence="3" id="KW-1185">Reference proteome</keyword>
<proteinExistence type="predicted"/>
<feature type="compositionally biased region" description="Basic and acidic residues" evidence="1">
    <location>
        <begin position="30"/>
        <end position="42"/>
    </location>
</feature>
<feature type="compositionally biased region" description="Polar residues" evidence="1">
    <location>
        <begin position="45"/>
        <end position="66"/>
    </location>
</feature>
<evidence type="ECO:0000313" key="3">
    <source>
        <dbReference type="Proteomes" id="UP001501079"/>
    </source>
</evidence>
<feature type="region of interest" description="Disordered" evidence="1">
    <location>
        <begin position="17"/>
        <end position="66"/>
    </location>
</feature>
<organism evidence="2 3">
    <name type="scientific">Gryllotalpicola koreensis</name>
    <dbReference type="NCBI Taxonomy" id="993086"/>
    <lineage>
        <taxon>Bacteria</taxon>
        <taxon>Bacillati</taxon>
        <taxon>Actinomycetota</taxon>
        <taxon>Actinomycetes</taxon>
        <taxon>Micrococcales</taxon>
        <taxon>Microbacteriaceae</taxon>
        <taxon>Gryllotalpicola</taxon>
    </lineage>
</organism>
<evidence type="ECO:0000256" key="1">
    <source>
        <dbReference type="SAM" id="MobiDB-lite"/>
    </source>
</evidence>